<dbReference type="PANTHER" id="PTHR10091:SF0">
    <property type="entry name" value="GALACTOSE MUTAROTASE"/>
    <property type="match status" value="1"/>
</dbReference>
<dbReference type="InterPro" id="IPR047215">
    <property type="entry name" value="Galactose_mutarotase-like"/>
</dbReference>
<feature type="binding site" evidence="11">
    <location>
        <begin position="88"/>
        <end position="89"/>
    </location>
    <ligand>
        <name>beta-D-galactose</name>
        <dbReference type="ChEBI" id="CHEBI:27667"/>
    </ligand>
</feature>
<protein>
    <recommendedName>
        <fullName evidence="5 8">Aldose 1-epimerase</fullName>
        <ecNumber evidence="4 8">5.1.3.3</ecNumber>
    </recommendedName>
</protein>
<dbReference type="InterPro" id="IPR014718">
    <property type="entry name" value="GH-type_carb-bd"/>
</dbReference>
<evidence type="ECO:0000256" key="3">
    <source>
        <dbReference type="ARBA" id="ARBA00006206"/>
    </source>
</evidence>
<dbReference type="InterPro" id="IPR018052">
    <property type="entry name" value="Ald1_epimerase_CS"/>
</dbReference>
<dbReference type="GO" id="GO:0006006">
    <property type="term" value="P:glucose metabolic process"/>
    <property type="evidence" value="ECO:0007669"/>
    <property type="project" value="TreeGrafter"/>
</dbReference>
<sequence>MPNSIIPPSSIKAAIESDLFTDDKPAKVHTLRNHHGMTATFMDIGATWLSCQVPTPFGQREVLLGMTSMHDYQSHSAFLGATIGRFANRIAKGQFNLNGQVYSITRNDNGNSLHGGIEGFDKRRWLVKDKSDLHITYCLMSPDGDQGFPGNLSAEVAYTLTENNQLCIEYSAICDKDCPVNLTNHAYFNLDGAESGKTILDHELQLRANEYLPTDDKLIPTGELKAVQGTNFDFSTAQRIGARLQQDEDQKLAKGYDHAFTLPEELTDGVSTIVRLTSSDKQVVMSVFTDKPAIQFYSGNFLSGTPSRTGKYQNYQGLALETQFLPDCPNHPTWPEANKRFLTKKSFYQHQTSYQFMTHHSQ</sequence>
<keyword evidence="7 8" id="KW-0119">Carbohydrate metabolism</keyword>
<evidence type="ECO:0000313" key="12">
    <source>
        <dbReference type="EMBL" id="TKF32897.1"/>
    </source>
</evidence>
<dbReference type="GO" id="GO:0005737">
    <property type="term" value="C:cytoplasm"/>
    <property type="evidence" value="ECO:0007669"/>
    <property type="project" value="TreeGrafter"/>
</dbReference>
<dbReference type="PIRSF" id="PIRSF005096">
    <property type="entry name" value="GALM"/>
    <property type="match status" value="1"/>
</dbReference>
<organism evidence="12 13">
    <name type="scientific">Vibrio kanaloae</name>
    <dbReference type="NCBI Taxonomy" id="170673"/>
    <lineage>
        <taxon>Bacteria</taxon>
        <taxon>Pseudomonadati</taxon>
        <taxon>Pseudomonadota</taxon>
        <taxon>Gammaproteobacteria</taxon>
        <taxon>Vibrionales</taxon>
        <taxon>Vibrionaceae</taxon>
        <taxon>Vibrio</taxon>
    </lineage>
</organism>
<dbReference type="PROSITE" id="PS00545">
    <property type="entry name" value="ALDOSE_1_EPIMERASE"/>
    <property type="match status" value="1"/>
</dbReference>
<name>A0A4U1WZ34_9VIBR</name>
<accession>A0A4U1WZ34</accession>
<dbReference type="NCBIfam" id="NF008277">
    <property type="entry name" value="PRK11055.1"/>
    <property type="match status" value="1"/>
</dbReference>
<dbReference type="GO" id="GO:0004034">
    <property type="term" value="F:aldose 1-epimerase activity"/>
    <property type="evidence" value="ECO:0007669"/>
    <property type="project" value="UniProtKB-EC"/>
</dbReference>
<comment type="pathway">
    <text evidence="2 8">Carbohydrate metabolism; hexose metabolism.</text>
</comment>
<dbReference type="GO" id="GO:0033499">
    <property type="term" value="P:galactose catabolic process via UDP-galactose, Leloir pathway"/>
    <property type="evidence" value="ECO:0007669"/>
    <property type="project" value="TreeGrafter"/>
</dbReference>
<dbReference type="InterPro" id="IPR008183">
    <property type="entry name" value="Aldose_1/G6P_1-epimerase"/>
</dbReference>
<dbReference type="Gene3D" id="2.70.98.10">
    <property type="match status" value="1"/>
</dbReference>
<evidence type="ECO:0000256" key="2">
    <source>
        <dbReference type="ARBA" id="ARBA00005028"/>
    </source>
</evidence>
<evidence type="ECO:0000256" key="9">
    <source>
        <dbReference type="PIRSR" id="PIRSR005096-1"/>
    </source>
</evidence>
<evidence type="ECO:0000256" key="4">
    <source>
        <dbReference type="ARBA" id="ARBA00013185"/>
    </source>
</evidence>
<dbReference type="SUPFAM" id="SSF74650">
    <property type="entry name" value="Galactose mutarotase-like"/>
    <property type="match status" value="1"/>
</dbReference>
<evidence type="ECO:0000256" key="6">
    <source>
        <dbReference type="ARBA" id="ARBA00023235"/>
    </source>
</evidence>
<keyword evidence="6 8" id="KW-0413">Isomerase</keyword>
<dbReference type="Pfam" id="PF01263">
    <property type="entry name" value="Aldose_epim"/>
    <property type="match status" value="1"/>
</dbReference>
<evidence type="ECO:0000256" key="8">
    <source>
        <dbReference type="PIRNR" id="PIRNR005096"/>
    </source>
</evidence>
<comment type="catalytic activity">
    <reaction evidence="1 8">
        <text>alpha-D-glucose = beta-D-glucose</text>
        <dbReference type="Rhea" id="RHEA:10264"/>
        <dbReference type="ChEBI" id="CHEBI:15903"/>
        <dbReference type="ChEBI" id="CHEBI:17925"/>
        <dbReference type="EC" id="5.1.3.3"/>
    </reaction>
</comment>
<dbReference type="Proteomes" id="UP000307574">
    <property type="component" value="Unassembled WGS sequence"/>
</dbReference>
<dbReference type="PANTHER" id="PTHR10091">
    <property type="entry name" value="ALDOSE-1-EPIMERASE"/>
    <property type="match status" value="1"/>
</dbReference>
<comment type="caution">
    <text evidence="12">The sequence shown here is derived from an EMBL/GenBank/DDBJ whole genome shotgun (WGS) entry which is preliminary data.</text>
</comment>
<proteinExistence type="inferred from homology"/>
<feature type="active site" description="Proton acceptor" evidence="9">
    <location>
        <position position="321"/>
    </location>
</feature>
<dbReference type="AlphaFoldDB" id="A0A4U1WZ34"/>
<evidence type="ECO:0000256" key="1">
    <source>
        <dbReference type="ARBA" id="ARBA00001614"/>
    </source>
</evidence>
<dbReference type="NCBIfam" id="TIGR02636">
    <property type="entry name" value="galM_Leloir"/>
    <property type="match status" value="1"/>
</dbReference>
<feature type="binding site" evidence="10">
    <location>
        <position position="257"/>
    </location>
    <ligand>
        <name>beta-D-galactose</name>
        <dbReference type="ChEBI" id="CHEBI:27667"/>
    </ligand>
</feature>
<evidence type="ECO:0000256" key="7">
    <source>
        <dbReference type="ARBA" id="ARBA00023277"/>
    </source>
</evidence>
<dbReference type="GO" id="GO:0030246">
    <property type="term" value="F:carbohydrate binding"/>
    <property type="evidence" value="ECO:0007669"/>
    <property type="project" value="InterPro"/>
</dbReference>
<feature type="active site" description="Proton donor" evidence="9">
    <location>
        <position position="185"/>
    </location>
</feature>
<dbReference type="UniPathway" id="UPA00242"/>
<evidence type="ECO:0000256" key="11">
    <source>
        <dbReference type="PIRSR" id="PIRSR005096-3"/>
    </source>
</evidence>
<evidence type="ECO:0000256" key="5">
    <source>
        <dbReference type="ARBA" id="ARBA00014165"/>
    </source>
</evidence>
<evidence type="ECO:0000313" key="13">
    <source>
        <dbReference type="Proteomes" id="UP000307574"/>
    </source>
</evidence>
<dbReference type="EC" id="5.1.3.3" evidence="4 8"/>
<evidence type="ECO:0000256" key="10">
    <source>
        <dbReference type="PIRSR" id="PIRSR005096-2"/>
    </source>
</evidence>
<dbReference type="InterPro" id="IPR015443">
    <property type="entry name" value="Aldose_1-epimerase"/>
</dbReference>
<dbReference type="InterPro" id="IPR011013">
    <property type="entry name" value="Gal_mutarotase_sf_dom"/>
</dbReference>
<dbReference type="CDD" id="cd09019">
    <property type="entry name" value="galactose_mutarotase_like"/>
    <property type="match status" value="1"/>
</dbReference>
<dbReference type="InterPro" id="IPR013458">
    <property type="entry name" value="Ald_epimerase_bac"/>
</dbReference>
<feature type="binding site" evidence="11">
    <location>
        <begin position="185"/>
        <end position="187"/>
    </location>
    <ligand>
        <name>beta-D-galactose</name>
        <dbReference type="ChEBI" id="CHEBI:27667"/>
    </ligand>
</feature>
<gene>
    <name evidence="12" type="primary">galM</name>
    <name evidence="12" type="ORF">FCV50_08745</name>
</gene>
<dbReference type="RefSeq" id="WP_136980070.1">
    <property type="nucleotide sequence ID" value="NZ_SYUQ01000065.1"/>
</dbReference>
<reference evidence="12 13" key="1">
    <citation type="submission" date="2019-04" db="EMBL/GenBank/DDBJ databases">
        <title>A reverse ecology approach based on a biological definition of microbial populations.</title>
        <authorList>
            <person name="Arevalo P."/>
            <person name="Vaninsberghe D."/>
            <person name="Elsherbini J."/>
            <person name="Gore J."/>
            <person name="Polz M."/>
        </authorList>
    </citation>
    <scope>NUCLEOTIDE SEQUENCE [LARGE SCALE GENOMIC DNA]</scope>
    <source>
        <strain evidence="12 13">10N.261.46.F4</strain>
    </source>
</reference>
<comment type="similarity">
    <text evidence="3 8">Belongs to the aldose epimerase family.</text>
</comment>
<dbReference type="EMBL" id="SYUV01000026">
    <property type="protein sequence ID" value="TKF32897.1"/>
    <property type="molecule type" value="Genomic_DNA"/>
</dbReference>